<proteinExistence type="predicted"/>
<accession>A0A235BWE0</accession>
<dbReference type="EMBL" id="NOZP01000047">
    <property type="protein sequence ID" value="OYD16516.1"/>
    <property type="molecule type" value="Genomic_DNA"/>
</dbReference>
<dbReference type="AlphaFoldDB" id="A0A235BWE0"/>
<dbReference type="Proteomes" id="UP000215559">
    <property type="component" value="Unassembled WGS sequence"/>
</dbReference>
<protein>
    <submittedName>
        <fullName evidence="1">Uncharacterized protein</fullName>
    </submittedName>
</protein>
<evidence type="ECO:0000313" key="1">
    <source>
        <dbReference type="EMBL" id="OYD16516.1"/>
    </source>
</evidence>
<sequence length="69" mass="7566">MLTIRLRLKGFEKSRGSSGRKIAASPAATRNDLEWKDDKGRQVAAGIHFCRPETPGLLVSRGQQVFAAL</sequence>
<organism evidence="1 2">
    <name type="scientific">candidate division WOR-3 bacterium JGI_Cruoil_03_51_56</name>
    <dbReference type="NCBI Taxonomy" id="1973747"/>
    <lineage>
        <taxon>Bacteria</taxon>
        <taxon>Bacteria division WOR-3</taxon>
    </lineage>
</organism>
<comment type="caution">
    <text evidence="1">The sequence shown here is derived from an EMBL/GenBank/DDBJ whole genome shotgun (WGS) entry which is preliminary data.</text>
</comment>
<reference evidence="1 2" key="1">
    <citation type="submission" date="2017-07" db="EMBL/GenBank/DDBJ databases">
        <title>Recovery of genomes from metagenomes via a dereplication, aggregation, and scoring strategy.</title>
        <authorList>
            <person name="Sieber C.M."/>
            <person name="Probst A.J."/>
            <person name="Sharrar A."/>
            <person name="Thomas B.C."/>
            <person name="Hess M."/>
            <person name="Tringe S.G."/>
            <person name="Banfield J.F."/>
        </authorList>
    </citation>
    <scope>NUCLEOTIDE SEQUENCE [LARGE SCALE GENOMIC DNA]</scope>
    <source>
        <strain evidence="1">JGI_Cruoil_03_51_56</strain>
    </source>
</reference>
<evidence type="ECO:0000313" key="2">
    <source>
        <dbReference type="Proteomes" id="UP000215559"/>
    </source>
</evidence>
<name>A0A235BWE0_UNCW3</name>
<gene>
    <name evidence="1" type="ORF">CH330_02640</name>
</gene>